<protein>
    <submittedName>
        <fullName evidence="1">Uncharacterized protein</fullName>
    </submittedName>
</protein>
<name>A0A816G072_ADIRI</name>
<comment type="caution">
    <text evidence="1">The sequence shown here is derived from an EMBL/GenBank/DDBJ whole genome shotgun (WGS) entry which is preliminary data.</text>
</comment>
<reference evidence="1" key="1">
    <citation type="submission" date="2021-02" db="EMBL/GenBank/DDBJ databases">
        <authorList>
            <person name="Nowell W R."/>
        </authorList>
    </citation>
    <scope>NUCLEOTIDE SEQUENCE</scope>
</reference>
<keyword evidence="2" id="KW-1185">Reference proteome</keyword>
<dbReference type="EMBL" id="CAJNOR010012453">
    <property type="protein sequence ID" value="CAF1667751.1"/>
    <property type="molecule type" value="Genomic_DNA"/>
</dbReference>
<gene>
    <name evidence="1" type="ORF">XAT740_LOCUS58101</name>
</gene>
<dbReference type="AlphaFoldDB" id="A0A816G072"/>
<evidence type="ECO:0000313" key="1">
    <source>
        <dbReference type="EMBL" id="CAF1667751.1"/>
    </source>
</evidence>
<dbReference type="Proteomes" id="UP000663828">
    <property type="component" value="Unassembled WGS sequence"/>
</dbReference>
<sequence length="98" mass="11519">MPPCIEVQFDTDNNAKVFLDEDSTIQLDVVLNEHDGFPLDRWWRIGNDSFWLTQFQYYPSVKKLGWVTVLPTTFFEYSTAVYEHNLMKGVAVRKRGEI</sequence>
<proteinExistence type="predicted"/>
<accession>A0A816G072</accession>
<evidence type="ECO:0000313" key="2">
    <source>
        <dbReference type="Proteomes" id="UP000663828"/>
    </source>
</evidence>
<organism evidence="1 2">
    <name type="scientific">Adineta ricciae</name>
    <name type="common">Rotifer</name>
    <dbReference type="NCBI Taxonomy" id="249248"/>
    <lineage>
        <taxon>Eukaryota</taxon>
        <taxon>Metazoa</taxon>
        <taxon>Spiralia</taxon>
        <taxon>Gnathifera</taxon>
        <taxon>Rotifera</taxon>
        <taxon>Eurotatoria</taxon>
        <taxon>Bdelloidea</taxon>
        <taxon>Adinetida</taxon>
        <taxon>Adinetidae</taxon>
        <taxon>Adineta</taxon>
    </lineage>
</organism>